<comment type="caution">
    <text evidence="3">The sequence shown here is derived from an EMBL/GenBank/DDBJ whole genome shotgun (WGS) entry which is preliminary data.</text>
</comment>
<gene>
    <name evidence="3" type="ORF">SUNI508_08699</name>
</gene>
<keyword evidence="4" id="KW-1185">Reference proteome</keyword>
<protein>
    <recommendedName>
        <fullName evidence="2">Glycosyl transferase CAP10 domain-containing protein</fullName>
    </recommendedName>
</protein>
<organism evidence="3 4">
    <name type="scientific">Seiridium unicorne</name>
    <dbReference type="NCBI Taxonomy" id="138068"/>
    <lineage>
        <taxon>Eukaryota</taxon>
        <taxon>Fungi</taxon>
        <taxon>Dikarya</taxon>
        <taxon>Ascomycota</taxon>
        <taxon>Pezizomycotina</taxon>
        <taxon>Sordariomycetes</taxon>
        <taxon>Xylariomycetidae</taxon>
        <taxon>Amphisphaeriales</taxon>
        <taxon>Sporocadaceae</taxon>
        <taxon>Seiridium</taxon>
    </lineage>
</organism>
<dbReference type="EMBL" id="JARVKF010000397">
    <property type="protein sequence ID" value="KAK9417548.1"/>
    <property type="molecule type" value="Genomic_DNA"/>
</dbReference>
<dbReference type="Proteomes" id="UP001408356">
    <property type="component" value="Unassembled WGS sequence"/>
</dbReference>
<feature type="compositionally biased region" description="Gly residues" evidence="1">
    <location>
        <begin position="49"/>
        <end position="59"/>
    </location>
</feature>
<dbReference type="SMART" id="SM00672">
    <property type="entry name" value="CAP10"/>
    <property type="match status" value="1"/>
</dbReference>
<proteinExistence type="predicted"/>
<dbReference type="PANTHER" id="PTHR12203">
    <property type="entry name" value="KDEL LYS-ASP-GLU-LEU CONTAINING - RELATED"/>
    <property type="match status" value="1"/>
</dbReference>
<dbReference type="InterPro" id="IPR051091">
    <property type="entry name" value="O-Glucosyltr/Glycosyltrsf_90"/>
</dbReference>
<evidence type="ECO:0000256" key="1">
    <source>
        <dbReference type="SAM" id="MobiDB-lite"/>
    </source>
</evidence>
<dbReference type="Pfam" id="PF05686">
    <property type="entry name" value="Glyco_transf_90"/>
    <property type="match status" value="1"/>
</dbReference>
<sequence length="633" mass="72689">MVTLGRAWLKYLALGVILTVLLSFATLYQQPDGLSRLAPARPEWLKGGLGSVVTGGGKQDGPSPPKTTDNHPISELIAGARTQLSQLLGKRSLSLEQAANRYRERRGRHPPPGFEKWFEAAKSSDAIIVEEFFDRIHHDINPFWALDPLELRRQTHLQPQVIRVRDGKADFETDNPHRPEWIQLWTQLVQDMMPHLPDLDMVINVMDETRVLVPWENITDHVAVEQKSRKLFPVDDATSEYTDYSELDNDKEQQIYNPKWIGGKSNQYWDFLASACPPGSPARKFKSLETFNESIDEVFPTRPLSSYTYDGFVQNFTAAQDPCQQPHLRGLHGTFVESVSMSTSTKLFPIFTGSKLPQNNDLLIPGGMYLTEREFYSGGDDHGGPWSEKKNELIWRGVASGGRHKEDNWWHFQRHRFVQMMNGTTVAQVEQGETEAAPTFNLLPASTYNVAARKKKGLGAWLDTFSDVGFVRMDCFPDVFDEEGHKLDNCPHMDPYMALVQPRPMKEMFDYKFIPDVDGNSYSARWRGFLLSSSCPLKATIYTEWHDDRLVPWQHFVPFDNTYMDIYAIMDYFLDGHDAEAQRIAEESKEWADKVLRREDMMLYVWRLLLEYARVLDPKRDRLGFVADLTGRP</sequence>
<feature type="domain" description="Glycosyl transferase CAP10" evidence="2">
    <location>
        <begin position="320"/>
        <end position="619"/>
    </location>
</feature>
<evidence type="ECO:0000313" key="4">
    <source>
        <dbReference type="Proteomes" id="UP001408356"/>
    </source>
</evidence>
<evidence type="ECO:0000313" key="3">
    <source>
        <dbReference type="EMBL" id="KAK9417548.1"/>
    </source>
</evidence>
<reference evidence="3 4" key="1">
    <citation type="journal article" date="2024" name="J. Plant Pathol.">
        <title>Sequence and assembly of the genome of Seiridium unicorne, isolate CBS 538.82, causal agent of cypress canker disease.</title>
        <authorList>
            <person name="Scali E."/>
            <person name="Rocca G.D."/>
            <person name="Danti R."/>
            <person name="Garbelotto M."/>
            <person name="Barberini S."/>
            <person name="Baroncelli R."/>
            <person name="Emiliani G."/>
        </authorList>
    </citation>
    <scope>NUCLEOTIDE SEQUENCE [LARGE SCALE GENOMIC DNA]</scope>
    <source>
        <strain evidence="3 4">BM-138-508</strain>
    </source>
</reference>
<dbReference type="InterPro" id="IPR006598">
    <property type="entry name" value="CAP10"/>
</dbReference>
<feature type="region of interest" description="Disordered" evidence="1">
    <location>
        <begin position="49"/>
        <end position="70"/>
    </location>
</feature>
<dbReference type="PANTHER" id="PTHR12203:SF22">
    <property type="entry name" value="CAPSULE ASSOCIATED PROTEIN"/>
    <property type="match status" value="1"/>
</dbReference>
<accession>A0ABR2USB4</accession>
<evidence type="ECO:0000259" key="2">
    <source>
        <dbReference type="SMART" id="SM00672"/>
    </source>
</evidence>
<name>A0ABR2USB4_9PEZI</name>